<evidence type="ECO:0000313" key="9">
    <source>
        <dbReference type="EMBL" id="WAQ99519.1"/>
    </source>
</evidence>
<keyword evidence="3" id="KW-0479">Metal-binding</keyword>
<dbReference type="InterPro" id="IPR000917">
    <property type="entry name" value="Sulfatase_N"/>
</dbReference>
<sequence length="613" mass="70548">MMQLKVVFLLVVFSNTRVGDASSDKVNVLFVVVDDLRPALGTYGDRFMTTPNIDNLARQAVLFEHAFVQQALCGPSRVSFLTSRRPDTTRLYDFYSYWRQAAGNFTTLPQHFKDNGYTTLSVGKVFHPGKSSNFTDDYPYSWSQPAYHPSTEKYKMAKVCPDVDGSLHMNLVCPVRVSDMPEGTLPDIQSTDKAIQLLQHRDRGRPFFLAVGYHKPHIPLKYPREYLDLYPLVKVPKVSNPIHPEYLPDVAWNPWTDIRERDDVKNLNLSFPYGPVPTNFSQLIRQSWSLGEHQEWSKYSNYEVATQVPLLVYVPGVTSRALGEEPIFPFVDLLQHRKGWMGKTTSKKRKVVSFQFKNNLDVPRSVVTTEMDNGKASNNSGKTQELKYDGGSITLTTHERERISKQLRVSELVELVDIFPTLADLAGLKVPPRCSEPSNNITLCTEGSSMAPLIYRASQVRQRSMNFGDTYGIAKENILFFKRRRTKNGQSSNRIRKHKKLHTSDRAQALQWKSAVFSQYPRPSDVLKEDSDKPRLKNIKIMGYTMRTKEFHYTEWVGFNHSTFKMNWEDLRATELYLRDKDPFENKNVAGFKQYANLIKRLSVKLHLGWRYA</sequence>
<evidence type="ECO:0000256" key="4">
    <source>
        <dbReference type="ARBA" id="ARBA00022729"/>
    </source>
</evidence>
<proteinExistence type="inferred from homology"/>
<keyword evidence="6" id="KW-0106">Calcium</keyword>
<dbReference type="SUPFAM" id="SSF53649">
    <property type="entry name" value="Alkaline phosphatase-like"/>
    <property type="match status" value="1"/>
</dbReference>
<evidence type="ECO:0000256" key="7">
    <source>
        <dbReference type="SAM" id="SignalP"/>
    </source>
</evidence>
<dbReference type="PROSITE" id="PS00149">
    <property type="entry name" value="SULFATASE_2"/>
    <property type="match status" value="1"/>
</dbReference>
<dbReference type="Pfam" id="PF00884">
    <property type="entry name" value="Sulfatase"/>
    <property type="match status" value="1"/>
</dbReference>
<feature type="domain" description="Sulfatase N-terminal" evidence="8">
    <location>
        <begin position="27"/>
        <end position="231"/>
    </location>
</feature>
<evidence type="ECO:0000256" key="2">
    <source>
        <dbReference type="ARBA" id="ARBA00008779"/>
    </source>
</evidence>
<evidence type="ECO:0000256" key="6">
    <source>
        <dbReference type="ARBA" id="ARBA00022837"/>
    </source>
</evidence>
<evidence type="ECO:0000256" key="5">
    <source>
        <dbReference type="ARBA" id="ARBA00022801"/>
    </source>
</evidence>
<dbReference type="Proteomes" id="UP001164746">
    <property type="component" value="Chromosome 3"/>
</dbReference>
<evidence type="ECO:0000259" key="8">
    <source>
        <dbReference type="Pfam" id="PF00884"/>
    </source>
</evidence>
<dbReference type="CDD" id="cd16030">
    <property type="entry name" value="iduronate-2-sulfatase"/>
    <property type="match status" value="1"/>
</dbReference>
<feature type="chain" id="PRO_5046722603" evidence="7">
    <location>
        <begin position="22"/>
        <end position="613"/>
    </location>
</feature>
<keyword evidence="5" id="KW-0378">Hydrolase</keyword>
<name>A0ABY7DQ35_MYAAR</name>
<comment type="cofactor">
    <cofactor evidence="1">
        <name>Ca(2+)</name>
        <dbReference type="ChEBI" id="CHEBI:29108"/>
    </cofactor>
</comment>
<dbReference type="Gene3D" id="3.40.720.10">
    <property type="entry name" value="Alkaline Phosphatase, subunit A"/>
    <property type="match status" value="2"/>
</dbReference>
<dbReference type="EMBL" id="CP111014">
    <property type="protein sequence ID" value="WAQ99519.1"/>
    <property type="molecule type" value="Genomic_DNA"/>
</dbReference>
<protein>
    <submittedName>
        <fullName evidence="9">IDS-like protein</fullName>
    </submittedName>
</protein>
<keyword evidence="10" id="KW-1185">Reference proteome</keyword>
<evidence type="ECO:0000256" key="3">
    <source>
        <dbReference type="ARBA" id="ARBA00022723"/>
    </source>
</evidence>
<accession>A0ABY7DQ35</accession>
<evidence type="ECO:0000313" key="10">
    <source>
        <dbReference type="Proteomes" id="UP001164746"/>
    </source>
</evidence>
<dbReference type="PANTHER" id="PTHR45953:SF1">
    <property type="entry name" value="IDURONATE 2-SULFATASE"/>
    <property type="match status" value="1"/>
</dbReference>
<dbReference type="InterPro" id="IPR017850">
    <property type="entry name" value="Alkaline_phosphatase_core_sf"/>
</dbReference>
<keyword evidence="4 7" id="KW-0732">Signal</keyword>
<dbReference type="InterPro" id="IPR035874">
    <property type="entry name" value="IDS"/>
</dbReference>
<reference evidence="9" key="1">
    <citation type="submission" date="2022-11" db="EMBL/GenBank/DDBJ databases">
        <title>Centuries of genome instability and evolution in soft-shell clam transmissible cancer (bioRxiv).</title>
        <authorList>
            <person name="Hart S.F.M."/>
            <person name="Yonemitsu M.A."/>
            <person name="Giersch R.M."/>
            <person name="Beal B.F."/>
            <person name="Arriagada G."/>
            <person name="Davis B.W."/>
            <person name="Ostrander E.A."/>
            <person name="Goff S.P."/>
            <person name="Metzger M.J."/>
        </authorList>
    </citation>
    <scope>NUCLEOTIDE SEQUENCE</scope>
    <source>
        <strain evidence="9">MELC-2E11</strain>
        <tissue evidence="9">Siphon/mantle</tissue>
    </source>
</reference>
<gene>
    <name evidence="9" type="ORF">MAR_023892</name>
</gene>
<dbReference type="PANTHER" id="PTHR45953">
    <property type="entry name" value="IDURONATE 2-SULFATASE"/>
    <property type="match status" value="1"/>
</dbReference>
<organism evidence="9 10">
    <name type="scientific">Mya arenaria</name>
    <name type="common">Soft-shell clam</name>
    <dbReference type="NCBI Taxonomy" id="6604"/>
    <lineage>
        <taxon>Eukaryota</taxon>
        <taxon>Metazoa</taxon>
        <taxon>Spiralia</taxon>
        <taxon>Lophotrochozoa</taxon>
        <taxon>Mollusca</taxon>
        <taxon>Bivalvia</taxon>
        <taxon>Autobranchia</taxon>
        <taxon>Heteroconchia</taxon>
        <taxon>Euheterodonta</taxon>
        <taxon>Imparidentia</taxon>
        <taxon>Neoheterodontei</taxon>
        <taxon>Myida</taxon>
        <taxon>Myoidea</taxon>
        <taxon>Myidae</taxon>
        <taxon>Mya</taxon>
    </lineage>
</organism>
<dbReference type="InterPro" id="IPR024607">
    <property type="entry name" value="Sulfatase_CS"/>
</dbReference>
<feature type="signal peptide" evidence="7">
    <location>
        <begin position="1"/>
        <end position="21"/>
    </location>
</feature>
<comment type="similarity">
    <text evidence="2">Belongs to the sulfatase family.</text>
</comment>
<evidence type="ECO:0000256" key="1">
    <source>
        <dbReference type="ARBA" id="ARBA00001913"/>
    </source>
</evidence>